<name>I7ZGI3_9GAMM</name>
<accession>I7ZGI3</accession>
<proteinExistence type="predicted"/>
<evidence type="ECO:0000313" key="2">
    <source>
        <dbReference type="Proteomes" id="UP000003704"/>
    </source>
</evidence>
<sequence length="63" mass="7392">MNRSVNAIKQRSCHRFHCRITLFIQLIQKRFSDRFIETRNAAPRHLDQLIESLRGSPGRGSIN</sequence>
<dbReference type="STRING" id="1172194.WQQ_11260"/>
<reference evidence="1 2" key="1">
    <citation type="journal article" date="2012" name="J. Bacteriol.">
        <title>Genome Sequence of n-Alkane-Degrading Hydrocarboniphaga effusa Strain AP103T (ATCC BAA-332T).</title>
        <authorList>
            <person name="Chang H.K."/>
            <person name="Zylstra G.J."/>
            <person name="Chae J.C."/>
        </authorList>
    </citation>
    <scope>NUCLEOTIDE SEQUENCE [LARGE SCALE GENOMIC DNA]</scope>
    <source>
        <strain evidence="1 2">AP103</strain>
    </source>
</reference>
<evidence type="ECO:0000313" key="1">
    <source>
        <dbReference type="EMBL" id="EIT70989.1"/>
    </source>
</evidence>
<protein>
    <submittedName>
        <fullName evidence="1">Uncharacterized protein</fullName>
    </submittedName>
</protein>
<gene>
    <name evidence="1" type="ORF">WQQ_11260</name>
</gene>
<organism evidence="1 2">
    <name type="scientific">Hydrocarboniphaga effusa AP103</name>
    <dbReference type="NCBI Taxonomy" id="1172194"/>
    <lineage>
        <taxon>Bacteria</taxon>
        <taxon>Pseudomonadati</taxon>
        <taxon>Pseudomonadota</taxon>
        <taxon>Gammaproteobacteria</taxon>
        <taxon>Nevskiales</taxon>
        <taxon>Nevskiaceae</taxon>
        <taxon>Hydrocarboniphaga</taxon>
    </lineage>
</organism>
<dbReference type="Proteomes" id="UP000003704">
    <property type="component" value="Unassembled WGS sequence"/>
</dbReference>
<dbReference type="AlphaFoldDB" id="I7ZGI3"/>
<dbReference type="EMBL" id="AKGD01000001">
    <property type="protein sequence ID" value="EIT70989.1"/>
    <property type="molecule type" value="Genomic_DNA"/>
</dbReference>
<keyword evidence="2" id="KW-1185">Reference proteome</keyword>
<comment type="caution">
    <text evidence="1">The sequence shown here is derived from an EMBL/GenBank/DDBJ whole genome shotgun (WGS) entry which is preliminary data.</text>
</comment>